<feature type="region of interest" description="Disordered" evidence="1">
    <location>
        <begin position="1126"/>
        <end position="1149"/>
    </location>
</feature>
<proteinExistence type="predicted"/>
<feature type="compositionally biased region" description="Acidic residues" evidence="1">
    <location>
        <begin position="179"/>
        <end position="191"/>
    </location>
</feature>
<feature type="compositionally biased region" description="Polar residues" evidence="1">
    <location>
        <begin position="429"/>
        <end position="447"/>
    </location>
</feature>
<organism evidence="2 3">
    <name type="scientific">Alosa alosa</name>
    <name type="common">allis shad</name>
    <dbReference type="NCBI Taxonomy" id="278164"/>
    <lineage>
        <taxon>Eukaryota</taxon>
        <taxon>Metazoa</taxon>
        <taxon>Chordata</taxon>
        <taxon>Craniata</taxon>
        <taxon>Vertebrata</taxon>
        <taxon>Euteleostomi</taxon>
        <taxon>Actinopterygii</taxon>
        <taxon>Neopterygii</taxon>
        <taxon>Teleostei</taxon>
        <taxon>Clupei</taxon>
        <taxon>Clupeiformes</taxon>
        <taxon>Clupeoidei</taxon>
        <taxon>Clupeidae</taxon>
        <taxon>Alosa</taxon>
    </lineage>
</organism>
<feature type="compositionally biased region" description="Pro residues" evidence="1">
    <location>
        <begin position="609"/>
        <end position="621"/>
    </location>
</feature>
<evidence type="ECO:0000313" key="2">
    <source>
        <dbReference type="EMBL" id="KAG5261773.1"/>
    </source>
</evidence>
<protein>
    <submittedName>
        <fullName evidence="2">Uncharacterized protein</fullName>
    </submittedName>
</protein>
<feature type="compositionally biased region" description="Polar residues" evidence="1">
    <location>
        <begin position="1003"/>
        <end position="1023"/>
    </location>
</feature>
<evidence type="ECO:0000256" key="1">
    <source>
        <dbReference type="SAM" id="MobiDB-lite"/>
    </source>
</evidence>
<feature type="compositionally biased region" description="Low complexity" evidence="1">
    <location>
        <begin position="647"/>
        <end position="656"/>
    </location>
</feature>
<evidence type="ECO:0000313" key="3">
    <source>
        <dbReference type="Proteomes" id="UP000823561"/>
    </source>
</evidence>
<feature type="region of interest" description="Disordered" evidence="1">
    <location>
        <begin position="983"/>
        <end position="1023"/>
    </location>
</feature>
<keyword evidence="3" id="KW-1185">Reference proteome</keyword>
<reference evidence="2" key="1">
    <citation type="submission" date="2020-10" db="EMBL/GenBank/DDBJ databases">
        <title>Chromosome-scale genome assembly of the Allis shad, Alosa alosa.</title>
        <authorList>
            <person name="Margot Z."/>
            <person name="Christophe K."/>
            <person name="Cabau C."/>
            <person name="Louis A."/>
            <person name="Berthelot C."/>
            <person name="Parey E."/>
            <person name="Roest Crollius H."/>
            <person name="Montfort J."/>
            <person name="Robinson-Rechavi M."/>
            <person name="Bucao C."/>
            <person name="Bouchez O."/>
            <person name="Gislard M."/>
            <person name="Lluch J."/>
            <person name="Milhes M."/>
            <person name="Lampietro C."/>
            <person name="Lopez Roques C."/>
            <person name="Donnadieu C."/>
            <person name="Braasch I."/>
            <person name="Desvignes T."/>
            <person name="Postlethwait J."/>
            <person name="Bobe J."/>
            <person name="Guiguen Y."/>
        </authorList>
    </citation>
    <scope>NUCLEOTIDE SEQUENCE</scope>
    <source>
        <strain evidence="2">M-15738</strain>
        <tissue evidence="2">Blood</tissue>
    </source>
</reference>
<feature type="region of interest" description="Disordered" evidence="1">
    <location>
        <begin position="605"/>
        <end position="673"/>
    </location>
</feature>
<dbReference type="AlphaFoldDB" id="A0AAV6FGF9"/>
<dbReference type="EMBL" id="JADWDJ010000023">
    <property type="protein sequence ID" value="KAG5261773.1"/>
    <property type="molecule type" value="Genomic_DNA"/>
</dbReference>
<feature type="region of interest" description="Disordered" evidence="1">
    <location>
        <begin position="805"/>
        <end position="838"/>
    </location>
</feature>
<feature type="region of interest" description="Disordered" evidence="1">
    <location>
        <begin position="429"/>
        <end position="450"/>
    </location>
</feature>
<sequence length="1251" mass="146084">MDGATKGPLVRLMGLDESEWIPSEWIESWKSTKGFKNGDGPFKEKMVQNIENKQYNIEISKSMLGESWKYLNCQFHSVSNSILSCLWADAWKISKPMEYHDEASETKDDVIDYKPLDPYVHGVIIPVCKAEKYKFWSNQFHEGNTTLAEWKKSCEVVKNSSILKNVTPTKKVESKENEKESEEINVEESEPDGLPKRLKPKDKLKNRQKLLNPLSQCDFPFEWNDAWKFPKSQPKEDHWETSNSEWMETWRVATLQRHHNRLALKSNSHLFAPLLNADEVPPWCRTWKFINLLPRQYKPFWDKDHENFEVEIWPPPVTEYVPPSNSAEEEEPDQSVSWRICGPQPLEWDDTPKVFVNRKDEVLWSRRSCNNGLYSCLNLEILSQTLWARSWRFRNLESTSSSLTMPKTDTTKSHLFSEMEKTKPFAPTWSKSAKLATSQPQAKSGPTSGVKGIVEAENMSFKLVDSWMLSNDLSSQMGKVSWAEWVNSWRFLLPSYSPQKKDLSSQEVEMAERPEVTVYDNKELRNQWEIRANEFSKRDQEERSRMEKSALNGLFQEWNYRLAVRTGLPTSGEKKGKVMSDFRKYVVTAPTVEQDEKALQAKFKVVIPPRKPAPPPPPPPAPKKREPRPPPPARKERPKPDERKPARAPQPARKPSAPTPEKAPSQPAKPMAAPAAIPAAYKDNLSQAGWNESWKMLKPLINMERVLGTGRDASDLNVHKYRPVQHSLDEMLPPSSEWNKSYTSLKNDMHKNDRKEQKPWRSFQEPENLSGSEWEQSWKMQNFEFQQQVEAWGLEWSGFCRQPRDRISDNTQQRGDAPQGWEESWKSFKPQPKQEGEHLESEDYWSKEFLDLYKHGVFCPGWNDSWKVPEVQTHMNALEEVYLKDWAESWRCSRHHSWCKESSHLRHRLHALLMSKRMMCNKRKTSQLQEETAAEWAESWMCLKGQTQEKEEDESTSAEVDVSHVPLHLQFHMLNTKIPGWDKSWSVAKTPSPGDEKQGKPQWRNSWKISNSNPVGSSKTQQQDIVCWSSEHRSFRYTESETDYITPGEWSASWQTMKPPAESETKPQQELAEVQNGHPIHALLFMHLLKIPLLDWNDSWKFSNKQASSNTLSLSRWSESWRFSNPNHPEEENYRQKGNGRRHQNGPFKVDPQFTEWGESWKYLKSDSLKPDMPREDSGEWGESWRVLNPQLYLKKEAWSEQESAGEFDDLRLQLSFLLKEDKKVFSPEFSMPEWNESWKFLKLEGEHDRK</sequence>
<gene>
    <name evidence="2" type="ORF">AALO_G00288210</name>
</gene>
<dbReference type="Proteomes" id="UP000823561">
    <property type="component" value="Chromosome 23"/>
</dbReference>
<feature type="compositionally biased region" description="Low complexity" evidence="1">
    <location>
        <begin position="663"/>
        <end position="673"/>
    </location>
</feature>
<comment type="caution">
    <text evidence="2">The sequence shown here is derived from an EMBL/GenBank/DDBJ whole genome shotgun (WGS) entry which is preliminary data.</text>
</comment>
<accession>A0AAV6FGF9</accession>
<feature type="region of interest" description="Disordered" evidence="1">
    <location>
        <begin position="168"/>
        <end position="202"/>
    </location>
</feature>
<feature type="compositionally biased region" description="Basic and acidic residues" evidence="1">
    <location>
        <begin position="623"/>
        <end position="645"/>
    </location>
</feature>
<name>A0AAV6FGF9_9TELE</name>